<evidence type="ECO:0000313" key="9">
    <source>
        <dbReference type="Proteomes" id="UP000448575"/>
    </source>
</evidence>
<keyword evidence="5 6" id="KW-0472">Membrane</keyword>
<dbReference type="Proteomes" id="UP000448575">
    <property type="component" value="Unassembled WGS sequence"/>
</dbReference>
<gene>
    <name evidence="8" type="ORF">GTP41_19735</name>
</gene>
<feature type="transmembrane region" description="Helical" evidence="6">
    <location>
        <begin position="21"/>
        <end position="43"/>
    </location>
</feature>
<feature type="domain" description="RDD" evidence="7">
    <location>
        <begin position="8"/>
        <end position="154"/>
    </location>
</feature>
<evidence type="ECO:0000256" key="2">
    <source>
        <dbReference type="ARBA" id="ARBA00022475"/>
    </source>
</evidence>
<proteinExistence type="predicted"/>
<sequence>MQANNAVPTVKRRLTSMIYEILLAVAALFLPLLIVEFATQAAITPFAWHIRQATVFVVLGIYFVHQWTRKGQTLAMQTWRIKVVRPGFASLPVGTAMLRYLLAWLWVVPAILLDYLLHLERWHALYALLGGVLAWSLTAFLDKDRQFLHDKLAGTRLVQLPKPEKQLKQ</sequence>
<organism evidence="8 9">
    <name type="scientific">Pseudoduganella guangdongensis</name>
    <dbReference type="NCBI Taxonomy" id="2692179"/>
    <lineage>
        <taxon>Bacteria</taxon>
        <taxon>Pseudomonadati</taxon>
        <taxon>Pseudomonadota</taxon>
        <taxon>Betaproteobacteria</taxon>
        <taxon>Burkholderiales</taxon>
        <taxon>Oxalobacteraceae</taxon>
        <taxon>Telluria group</taxon>
        <taxon>Pseudoduganella</taxon>
    </lineage>
</organism>
<evidence type="ECO:0000256" key="6">
    <source>
        <dbReference type="SAM" id="Phobius"/>
    </source>
</evidence>
<evidence type="ECO:0000256" key="5">
    <source>
        <dbReference type="ARBA" id="ARBA00023136"/>
    </source>
</evidence>
<dbReference type="InterPro" id="IPR010432">
    <property type="entry name" value="RDD"/>
</dbReference>
<reference evidence="8 9" key="1">
    <citation type="submission" date="2019-12" db="EMBL/GenBank/DDBJ databases">
        <title>Novel species isolated from a subtropical stream in China.</title>
        <authorList>
            <person name="Lu H."/>
        </authorList>
    </citation>
    <scope>NUCLEOTIDE SEQUENCE [LARGE SCALE GENOMIC DNA]</scope>
    <source>
        <strain evidence="8 9">DS3</strain>
    </source>
</reference>
<dbReference type="RefSeq" id="WP_161027293.1">
    <property type="nucleotide sequence ID" value="NZ_WWCJ01000016.1"/>
</dbReference>
<comment type="subcellular location">
    <subcellularLocation>
        <location evidence="1">Cell membrane</location>
        <topology evidence="1">Multi-pass membrane protein</topology>
    </subcellularLocation>
</comment>
<keyword evidence="9" id="KW-1185">Reference proteome</keyword>
<dbReference type="InterPro" id="IPR051791">
    <property type="entry name" value="Pra-immunoreactive"/>
</dbReference>
<evidence type="ECO:0000259" key="7">
    <source>
        <dbReference type="Pfam" id="PF06271"/>
    </source>
</evidence>
<keyword evidence="4 6" id="KW-1133">Transmembrane helix</keyword>
<accession>A0A6N9HL00</accession>
<dbReference type="PANTHER" id="PTHR36115">
    <property type="entry name" value="PROLINE-RICH ANTIGEN HOMOLOG-RELATED"/>
    <property type="match status" value="1"/>
</dbReference>
<keyword evidence="3 6" id="KW-0812">Transmembrane</keyword>
<dbReference type="Pfam" id="PF06271">
    <property type="entry name" value="RDD"/>
    <property type="match status" value="1"/>
</dbReference>
<feature type="transmembrane region" description="Helical" evidence="6">
    <location>
        <begin position="49"/>
        <end position="67"/>
    </location>
</feature>
<dbReference type="PANTHER" id="PTHR36115:SF10">
    <property type="entry name" value="RDD DOMAIN-CONTAINING PROTEIN"/>
    <property type="match status" value="1"/>
</dbReference>
<feature type="transmembrane region" description="Helical" evidence="6">
    <location>
        <begin position="88"/>
        <end position="112"/>
    </location>
</feature>
<evidence type="ECO:0000256" key="3">
    <source>
        <dbReference type="ARBA" id="ARBA00022692"/>
    </source>
</evidence>
<keyword evidence="2" id="KW-1003">Cell membrane</keyword>
<protein>
    <submittedName>
        <fullName evidence="8">RDD family protein</fullName>
    </submittedName>
</protein>
<evidence type="ECO:0000256" key="1">
    <source>
        <dbReference type="ARBA" id="ARBA00004651"/>
    </source>
</evidence>
<dbReference type="EMBL" id="WWCJ01000016">
    <property type="protein sequence ID" value="MYN04328.1"/>
    <property type="molecule type" value="Genomic_DNA"/>
</dbReference>
<name>A0A6N9HL00_9BURK</name>
<feature type="transmembrane region" description="Helical" evidence="6">
    <location>
        <begin position="124"/>
        <end position="141"/>
    </location>
</feature>
<dbReference type="GO" id="GO:0005886">
    <property type="term" value="C:plasma membrane"/>
    <property type="evidence" value="ECO:0007669"/>
    <property type="project" value="UniProtKB-SubCell"/>
</dbReference>
<comment type="caution">
    <text evidence="8">The sequence shown here is derived from an EMBL/GenBank/DDBJ whole genome shotgun (WGS) entry which is preliminary data.</text>
</comment>
<evidence type="ECO:0000313" key="8">
    <source>
        <dbReference type="EMBL" id="MYN04328.1"/>
    </source>
</evidence>
<dbReference type="AlphaFoldDB" id="A0A6N9HL00"/>
<evidence type="ECO:0000256" key="4">
    <source>
        <dbReference type="ARBA" id="ARBA00022989"/>
    </source>
</evidence>